<dbReference type="EMBL" id="OU466857">
    <property type="protein sequence ID" value="CAH2036586.1"/>
    <property type="molecule type" value="Genomic_DNA"/>
</dbReference>
<evidence type="ECO:0000313" key="2">
    <source>
        <dbReference type="EMBL" id="CAH2036586.1"/>
    </source>
</evidence>
<feature type="region of interest" description="Disordered" evidence="1">
    <location>
        <begin position="1"/>
        <end position="60"/>
    </location>
</feature>
<keyword evidence="3" id="KW-1185">Reference proteome</keyword>
<proteinExistence type="predicted"/>
<gene>
    <name evidence="2" type="ORF">TAV2_LOCUS40</name>
</gene>
<evidence type="ECO:0000313" key="3">
    <source>
        <dbReference type="Proteomes" id="UP000836841"/>
    </source>
</evidence>
<dbReference type="InterPro" id="IPR044804">
    <property type="entry name" value="Ribosomal_eL20z-like"/>
</dbReference>
<organism evidence="2 3">
    <name type="scientific">Thlaspi arvense</name>
    <name type="common">Field penny-cress</name>
    <dbReference type="NCBI Taxonomy" id="13288"/>
    <lineage>
        <taxon>Eukaryota</taxon>
        <taxon>Viridiplantae</taxon>
        <taxon>Streptophyta</taxon>
        <taxon>Embryophyta</taxon>
        <taxon>Tracheophyta</taxon>
        <taxon>Spermatophyta</taxon>
        <taxon>Magnoliopsida</taxon>
        <taxon>eudicotyledons</taxon>
        <taxon>Gunneridae</taxon>
        <taxon>Pentapetalae</taxon>
        <taxon>rosids</taxon>
        <taxon>malvids</taxon>
        <taxon>Brassicales</taxon>
        <taxon>Brassicaceae</taxon>
        <taxon>Thlaspideae</taxon>
        <taxon>Thlaspi</taxon>
    </lineage>
</organism>
<dbReference type="AlphaFoldDB" id="A0AAU9RA18"/>
<evidence type="ECO:0000256" key="1">
    <source>
        <dbReference type="SAM" id="MobiDB-lite"/>
    </source>
</evidence>
<protein>
    <submittedName>
        <fullName evidence="2">Uncharacterized protein</fullName>
    </submittedName>
</protein>
<dbReference type="Proteomes" id="UP000836841">
    <property type="component" value="Chromosome 1"/>
</dbReference>
<dbReference type="PANTHER" id="PTHR46631:SF23">
    <property type="entry name" value="60S RIBOSOMAL PROTEIN L18A-LIKE PROTEIN"/>
    <property type="match status" value="1"/>
</dbReference>
<dbReference type="PANTHER" id="PTHR46631">
    <property type="entry name" value="60S RIBOSOMAL PROTEIN L18A-LIKE"/>
    <property type="match status" value="1"/>
</dbReference>
<sequence>MRKDKDKNRAASHSSYGTFQGVPTYPPPSHPRPPTHHPVNGFPRPSPPHGAAHHDGAHHDISVHQYIQEHQTVPGYAVAAEVKPLREDPLPCCGL</sequence>
<reference evidence="2 3" key="1">
    <citation type="submission" date="2022-03" db="EMBL/GenBank/DDBJ databases">
        <authorList>
            <person name="Nunn A."/>
            <person name="Chopra R."/>
            <person name="Nunn A."/>
            <person name="Contreras Garrido A."/>
        </authorList>
    </citation>
    <scope>NUCLEOTIDE SEQUENCE [LARGE SCALE GENOMIC DNA]</scope>
</reference>
<name>A0AAU9RA18_THLAR</name>
<accession>A0AAU9RA18</accession>